<keyword evidence="1" id="KW-0433">Leucine-rich repeat</keyword>
<dbReference type="InterPro" id="IPR001611">
    <property type="entry name" value="Leu-rich_rpt"/>
</dbReference>
<dbReference type="SUPFAM" id="SSF52058">
    <property type="entry name" value="L domain-like"/>
    <property type="match status" value="1"/>
</dbReference>
<evidence type="ECO:0000256" key="2">
    <source>
        <dbReference type="ARBA" id="ARBA00022737"/>
    </source>
</evidence>
<dbReference type="Pfam" id="PF13855">
    <property type="entry name" value="LRR_8"/>
    <property type="match status" value="1"/>
</dbReference>
<dbReference type="AlphaFoldDB" id="K3WE74"/>
<reference evidence="5" key="2">
    <citation type="submission" date="2010-04" db="EMBL/GenBank/DDBJ databases">
        <authorList>
            <person name="Buell R."/>
            <person name="Hamilton J."/>
            <person name="Hostetler J."/>
        </authorList>
    </citation>
    <scope>NUCLEOTIDE SEQUENCE [LARGE SCALE GENOMIC DNA]</scope>
    <source>
        <strain evidence="5">DAOM:BR144</strain>
    </source>
</reference>
<sequence>MAAHGDDTTKAANGSSSGAGIVADGKRKIKKLTADKIRENLQQITKKNGEVDLTGHGIESIISLDGLQNTTKLNLSHNKITKLSDMKRVQNITMLKLIDNKLNGEHLKKLVILNVAENQVARIPSEVLRNLRTLKALVLNNNSITTLEWIPKFPELNSLIVSNNRISQFPARTMDHLPALTKISMSHNLLEEIPDFSVLSELTELRLSHNKIKKIPFSLTKLKNLRVLELGHNEIDDWEGIEALSRLENLKQLNLSGNPIIGQPLEVMKKGAKHQEKKKAADEDDDDESSSSSSDEEEEKLTAEEKMQRKETKRLDAKHKQYNFKMKRLFPKLVIRDGQRVLDKRTHGYIAPPKEEKKPKRKHEDREQKKTKKDKKDKKDEKNEKDEASERKEKKKRKTDKSSSDTAESAEKKSEKPVETAPQKPAKAAKDVKKQVDVVMEPAAAASTPVVADTSSASVDKPKKDDKKKKPSKDDKQKKHQSKDSASGVVAVKQFNKSKKAKKERQALDLRKLDFAPNVGMGGSSAWD</sequence>
<evidence type="ECO:0008006" key="6">
    <source>
        <dbReference type="Google" id="ProtNLM"/>
    </source>
</evidence>
<evidence type="ECO:0000256" key="3">
    <source>
        <dbReference type="SAM" id="MobiDB-lite"/>
    </source>
</evidence>
<feature type="compositionally biased region" description="Basic and acidic residues" evidence="3">
    <location>
        <begin position="377"/>
        <end position="392"/>
    </location>
</feature>
<dbReference type="VEuPathDB" id="FungiDB:PYU1_G003258"/>
<evidence type="ECO:0000313" key="4">
    <source>
        <dbReference type="EnsemblProtists" id="PYU1_T003265"/>
    </source>
</evidence>
<feature type="compositionally biased region" description="Basic and acidic residues" evidence="3">
    <location>
        <begin position="353"/>
        <end position="368"/>
    </location>
</feature>
<dbReference type="SMART" id="SM00369">
    <property type="entry name" value="LRR_TYP"/>
    <property type="match status" value="6"/>
</dbReference>
<feature type="compositionally biased region" description="Basic and acidic residues" evidence="3">
    <location>
        <begin position="409"/>
        <end position="418"/>
    </location>
</feature>
<dbReference type="InterPro" id="IPR003591">
    <property type="entry name" value="Leu-rich_rpt_typical-subtyp"/>
</dbReference>
<dbReference type="OMA" id="QIDDWSG"/>
<dbReference type="InterPro" id="IPR032675">
    <property type="entry name" value="LRR_dom_sf"/>
</dbReference>
<dbReference type="EMBL" id="GL376603">
    <property type="status" value="NOT_ANNOTATED_CDS"/>
    <property type="molecule type" value="Genomic_DNA"/>
</dbReference>
<dbReference type="SMART" id="SM00365">
    <property type="entry name" value="LRR_SD22"/>
    <property type="match status" value="6"/>
</dbReference>
<dbReference type="Pfam" id="PF13516">
    <property type="entry name" value="LRR_6"/>
    <property type="match status" value="1"/>
</dbReference>
<feature type="compositionally biased region" description="Basic and acidic residues" evidence="3">
    <location>
        <begin position="300"/>
        <end position="319"/>
    </location>
</feature>
<feature type="compositionally biased region" description="Basic and acidic residues" evidence="3">
    <location>
        <begin position="504"/>
        <end position="514"/>
    </location>
</feature>
<feature type="compositionally biased region" description="Basic and acidic residues" evidence="3">
    <location>
        <begin position="334"/>
        <end position="346"/>
    </location>
</feature>
<dbReference type="SMART" id="SM00364">
    <property type="entry name" value="LRR_BAC"/>
    <property type="match status" value="4"/>
</dbReference>
<feature type="region of interest" description="Disordered" evidence="3">
    <location>
        <begin position="333"/>
        <end position="528"/>
    </location>
</feature>
<dbReference type="PANTHER" id="PTHR15454">
    <property type="entry name" value="NISCHARIN RELATED"/>
    <property type="match status" value="1"/>
</dbReference>
<organism evidence="4 5">
    <name type="scientific">Globisporangium ultimum (strain ATCC 200006 / CBS 805.95 / DAOM BR144)</name>
    <name type="common">Pythium ultimum</name>
    <dbReference type="NCBI Taxonomy" id="431595"/>
    <lineage>
        <taxon>Eukaryota</taxon>
        <taxon>Sar</taxon>
        <taxon>Stramenopiles</taxon>
        <taxon>Oomycota</taxon>
        <taxon>Peronosporomycetes</taxon>
        <taxon>Pythiales</taxon>
        <taxon>Pythiaceae</taxon>
        <taxon>Globisporangium</taxon>
    </lineage>
</organism>
<protein>
    <recommendedName>
        <fullName evidence="6">U2A'/phosphoprotein 32 family A C-terminal domain-containing protein</fullName>
    </recommendedName>
</protein>
<evidence type="ECO:0000313" key="5">
    <source>
        <dbReference type="Proteomes" id="UP000019132"/>
    </source>
</evidence>
<dbReference type="Gene3D" id="3.80.10.10">
    <property type="entry name" value="Ribonuclease Inhibitor"/>
    <property type="match status" value="3"/>
</dbReference>
<dbReference type="InParanoid" id="K3WE74"/>
<feature type="region of interest" description="Disordered" evidence="3">
    <location>
        <begin position="269"/>
        <end position="319"/>
    </location>
</feature>
<name>K3WE74_GLOUD</name>
<dbReference type="PROSITE" id="PS51450">
    <property type="entry name" value="LRR"/>
    <property type="match status" value="4"/>
</dbReference>
<feature type="compositionally biased region" description="Acidic residues" evidence="3">
    <location>
        <begin position="282"/>
        <end position="299"/>
    </location>
</feature>
<dbReference type="eggNOG" id="KOG0531">
    <property type="taxonomic scope" value="Eukaryota"/>
</dbReference>
<dbReference type="EnsemblProtists" id="PYU1_T003265">
    <property type="protein sequence ID" value="PYU1_T003265"/>
    <property type="gene ID" value="PYU1_G003258"/>
</dbReference>
<dbReference type="GO" id="GO:0005737">
    <property type="term" value="C:cytoplasm"/>
    <property type="evidence" value="ECO:0007669"/>
    <property type="project" value="TreeGrafter"/>
</dbReference>
<dbReference type="Proteomes" id="UP000019132">
    <property type="component" value="Unassembled WGS sequence"/>
</dbReference>
<evidence type="ECO:0000256" key="1">
    <source>
        <dbReference type="ARBA" id="ARBA00022614"/>
    </source>
</evidence>
<keyword evidence="2" id="KW-0677">Repeat</keyword>
<reference evidence="4" key="3">
    <citation type="submission" date="2015-02" db="UniProtKB">
        <authorList>
            <consortium name="EnsemblProtists"/>
        </authorList>
    </citation>
    <scope>IDENTIFICATION</scope>
    <source>
        <strain evidence="4">DAOM BR144</strain>
    </source>
</reference>
<accession>K3WE74</accession>
<keyword evidence="5" id="KW-1185">Reference proteome</keyword>
<reference evidence="5" key="1">
    <citation type="journal article" date="2010" name="Genome Biol.">
        <title>Genome sequence of the necrotrophic plant pathogen Pythium ultimum reveals original pathogenicity mechanisms and effector repertoire.</title>
        <authorList>
            <person name="Levesque C.A."/>
            <person name="Brouwer H."/>
            <person name="Cano L."/>
            <person name="Hamilton J.P."/>
            <person name="Holt C."/>
            <person name="Huitema E."/>
            <person name="Raffaele S."/>
            <person name="Robideau G.P."/>
            <person name="Thines M."/>
            <person name="Win J."/>
            <person name="Zerillo M.M."/>
            <person name="Beakes G.W."/>
            <person name="Boore J.L."/>
            <person name="Busam D."/>
            <person name="Dumas B."/>
            <person name="Ferriera S."/>
            <person name="Fuerstenberg S.I."/>
            <person name="Gachon C.M."/>
            <person name="Gaulin E."/>
            <person name="Govers F."/>
            <person name="Grenville-Briggs L."/>
            <person name="Horner N."/>
            <person name="Hostetler J."/>
            <person name="Jiang R.H."/>
            <person name="Johnson J."/>
            <person name="Krajaejun T."/>
            <person name="Lin H."/>
            <person name="Meijer H.J."/>
            <person name="Moore B."/>
            <person name="Morris P."/>
            <person name="Phuntmart V."/>
            <person name="Puiu D."/>
            <person name="Shetty J."/>
            <person name="Stajich J.E."/>
            <person name="Tripathy S."/>
            <person name="Wawra S."/>
            <person name="van West P."/>
            <person name="Whitty B.R."/>
            <person name="Coutinho P.M."/>
            <person name="Henrissat B."/>
            <person name="Martin F."/>
            <person name="Thomas P.D."/>
            <person name="Tyler B.M."/>
            <person name="De Vries R.P."/>
            <person name="Kamoun S."/>
            <person name="Yandell M."/>
            <person name="Tisserat N."/>
            <person name="Buell C.R."/>
        </authorList>
    </citation>
    <scope>NUCLEOTIDE SEQUENCE</scope>
    <source>
        <strain evidence="5">DAOM:BR144</strain>
    </source>
</reference>
<proteinExistence type="predicted"/>
<dbReference type="Pfam" id="PF00560">
    <property type="entry name" value="LRR_1"/>
    <property type="match status" value="1"/>
</dbReference>
<dbReference type="HOGENOM" id="CLU_024667_0_0_1"/>
<dbReference type="STRING" id="431595.K3WE74"/>